<evidence type="ECO:0000259" key="6">
    <source>
        <dbReference type="Pfam" id="PF05175"/>
    </source>
</evidence>
<gene>
    <name evidence="5" type="primary">prmC</name>
    <name evidence="8" type="ORF">CLV39_0696</name>
</gene>
<comment type="function">
    <text evidence="5">Methylates the class 1 translation termination release factors RF1/PrfA and RF2/PrfB on the glutamine residue of the universally conserved GGQ motif.</text>
</comment>
<dbReference type="Gene3D" id="3.40.50.150">
    <property type="entry name" value="Vaccinia Virus protein VP39"/>
    <property type="match status" value="1"/>
</dbReference>
<comment type="catalytic activity">
    <reaction evidence="4 5">
        <text>L-glutaminyl-[peptide chain release factor] + S-adenosyl-L-methionine = N(5)-methyl-L-glutaminyl-[peptide chain release factor] + S-adenosyl-L-homocysteine + H(+)</text>
        <dbReference type="Rhea" id="RHEA:42896"/>
        <dbReference type="Rhea" id="RHEA-COMP:10271"/>
        <dbReference type="Rhea" id="RHEA-COMP:10272"/>
        <dbReference type="ChEBI" id="CHEBI:15378"/>
        <dbReference type="ChEBI" id="CHEBI:30011"/>
        <dbReference type="ChEBI" id="CHEBI:57856"/>
        <dbReference type="ChEBI" id="CHEBI:59789"/>
        <dbReference type="ChEBI" id="CHEBI:61891"/>
        <dbReference type="EC" id="2.1.1.297"/>
    </reaction>
</comment>
<feature type="binding site" evidence="5">
    <location>
        <position position="142"/>
    </location>
    <ligand>
        <name>S-adenosyl-L-methionine</name>
        <dbReference type="ChEBI" id="CHEBI:59789"/>
    </ligand>
</feature>
<evidence type="ECO:0000259" key="7">
    <source>
        <dbReference type="Pfam" id="PF17827"/>
    </source>
</evidence>
<dbReference type="SUPFAM" id="SSF53335">
    <property type="entry name" value="S-adenosyl-L-methionine-dependent methyltransferases"/>
    <property type="match status" value="1"/>
</dbReference>
<dbReference type="GO" id="GO:0032259">
    <property type="term" value="P:methylation"/>
    <property type="evidence" value="ECO:0007669"/>
    <property type="project" value="UniProtKB-KW"/>
</dbReference>
<keyword evidence="3 5" id="KW-0949">S-adenosyl-L-methionine</keyword>
<comment type="caution">
    <text evidence="8">The sequence shown here is derived from an EMBL/GenBank/DDBJ whole genome shotgun (WGS) entry which is preliminary data.</text>
</comment>
<reference evidence="8 9" key="1">
    <citation type="submission" date="2018-10" db="EMBL/GenBank/DDBJ databases">
        <title>Genomic Encyclopedia of Archaeal and Bacterial Type Strains, Phase II (KMG-II): from individual species to whole genera.</title>
        <authorList>
            <person name="Goeker M."/>
        </authorList>
    </citation>
    <scope>NUCLEOTIDE SEQUENCE [LARGE SCALE GENOMIC DNA]</scope>
    <source>
        <strain evidence="8 9">VM1</strain>
    </source>
</reference>
<dbReference type="InterPro" id="IPR019874">
    <property type="entry name" value="RF_methyltr_PrmC"/>
</dbReference>
<dbReference type="NCBIfam" id="TIGR00536">
    <property type="entry name" value="hemK_fam"/>
    <property type="match status" value="1"/>
</dbReference>
<feature type="domain" description="Release factor glutamine methyltransferase N-terminal" evidence="7">
    <location>
        <begin position="5"/>
        <end position="73"/>
    </location>
</feature>
<evidence type="ECO:0000256" key="3">
    <source>
        <dbReference type="ARBA" id="ARBA00022691"/>
    </source>
</evidence>
<feature type="binding site" evidence="5">
    <location>
        <begin position="185"/>
        <end position="188"/>
    </location>
    <ligand>
        <name>substrate</name>
    </ligand>
</feature>
<protein>
    <recommendedName>
        <fullName evidence="5">Release factor glutamine methyltransferase</fullName>
        <shortName evidence="5">RF MTase</shortName>
        <ecNumber evidence="5">2.1.1.297</ecNumber>
    </recommendedName>
    <alternativeName>
        <fullName evidence="5">N5-glutamine methyltransferase PrmC</fullName>
    </alternativeName>
    <alternativeName>
        <fullName evidence="5">Protein-(glutamine-N5) MTase PrmC</fullName>
    </alternativeName>
    <alternativeName>
        <fullName evidence="5">Protein-glutamine N-methyltransferase PrmC</fullName>
    </alternativeName>
</protein>
<dbReference type="InterPro" id="IPR040758">
    <property type="entry name" value="PrmC_N"/>
</dbReference>
<dbReference type="NCBIfam" id="TIGR03534">
    <property type="entry name" value="RF_mod_PrmC"/>
    <property type="match status" value="1"/>
</dbReference>
<feature type="binding site" evidence="5">
    <location>
        <position position="185"/>
    </location>
    <ligand>
        <name>S-adenosyl-L-methionine</name>
        <dbReference type="ChEBI" id="CHEBI:59789"/>
    </ligand>
</feature>
<dbReference type="GO" id="GO:0003676">
    <property type="term" value="F:nucleic acid binding"/>
    <property type="evidence" value="ECO:0007669"/>
    <property type="project" value="InterPro"/>
</dbReference>
<dbReference type="HAMAP" id="MF_02126">
    <property type="entry name" value="RF_methyltr_PrmC"/>
    <property type="match status" value="1"/>
</dbReference>
<keyword evidence="9" id="KW-1185">Reference proteome</keyword>
<dbReference type="InterPro" id="IPR007848">
    <property type="entry name" value="Small_mtfrase_dom"/>
</dbReference>
<dbReference type="Proteomes" id="UP000280842">
    <property type="component" value="Unassembled WGS sequence"/>
</dbReference>
<dbReference type="InterPro" id="IPR004556">
    <property type="entry name" value="HemK-like"/>
</dbReference>
<dbReference type="GO" id="GO:0102559">
    <property type="term" value="F:peptide chain release factor N(5)-glutamine methyltransferase activity"/>
    <property type="evidence" value="ECO:0007669"/>
    <property type="project" value="UniProtKB-EC"/>
</dbReference>
<dbReference type="OrthoDB" id="9784805at2"/>
<dbReference type="RefSeq" id="WP_121922837.1">
    <property type="nucleotide sequence ID" value="NZ_REFO01000011.1"/>
</dbReference>
<evidence type="ECO:0000256" key="4">
    <source>
        <dbReference type="ARBA" id="ARBA00048391"/>
    </source>
</evidence>
<accession>A0A3M0BI01</accession>
<keyword evidence="2 5" id="KW-0808">Transferase</keyword>
<dbReference type="InterPro" id="IPR002052">
    <property type="entry name" value="DNA_methylase_N6_adenine_CS"/>
</dbReference>
<feature type="domain" description="Methyltransferase small" evidence="6">
    <location>
        <begin position="105"/>
        <end position="190"/>
    </location>
</feature>
<name>A0A3M0BI01_9AQUI</name>
<feature type="binding site" evidence="5">
    <location>
        <begin position="119"/>
        <end position="123"/>
    </location>
    <ligand>
        <name>S-adenosyl-L-methionine</name>
        <dbReference type="ChEBI" id="CHEBI:59789"/>
    </ligand>
</feature>
<dbReference type="Pfam" id="PF05175">
    <property type="entry name" value="MTS"/>
    <property type="match status" value="1"/>
</dbReference>
<evidence type="ECO:0000313" key="9">
    <source>
        <dbReference type="Proteomes" id="UP000280842"/>
    </source>
</evidence>
<evidence type="ECO:0000256" key="5">
    <source>
        <dbReference type="HAMAP-Rule" id="MF_02126"/>
    </source>
</evidence>
<dbReference type="InterPro" id="IPR029063">
    <property type="entry name" value="SAM-dependent_MTases_sf"/>
</dbReference>
<dbReference type="Gene3D" id="1.10.8.10">
    <property type="entry name" value="DNA helicase RuvA subunit, C-terminal domain"/>
    <property type="match status" value="1"/>
</dbReference>
<dbReference type="EC" id="2.1.1.297" evidence="5"/>
<dbReference type="PANTHER" id="PTHR18895">
    <property type="entry name" value="HEMK METHYLTRANSFERASE"/>
    <property type="match status" value="1"/>
</dbReference>
<comment type="caution">
    <text evidence="5">Lacks conserved residue(s) required for the propagation of feature annotation.</text>
</comment>
<dbReference type="AlphaFoldDB" id="A0A3M0BI01"/>
<organism evidence="8 9">
    <name type="scientific">Hydrogenothermus marinus</name>
    <dbReference type="NCBI Taxonomy" id="133270"/>
    <lineage>
        <taxon>Bacteria</taxon>
        <taxon>Pseudomonadati</taxon>
        <taxon>Aquificota</taxon>
        <taxon>Aquificia</taxon>
        <taxon>Aquificales</taxon>
        <taxon>Hydrogenothermaceae</taxon>
        <taxon>Hydrogenothermus</taxon>
    </lineage>
</organism>
<dbReference type="PANTHER" id="PTHR18895:SF74">
    <property type="entry name" value="MTRF1L RELEASE FACTOR GLUTAMINE METHYLTRANSFERASE"/>
    <property type="match status" value="1"/>
</dbReference>
<sequence>MNTKEALKKAVDILKKAQIETAVLDAQIILSNILNIPRWKLIIEDINLSKKQEEEFFEKIKKRAERYPVAYIIEEKEFYGLNFKVNEGVLIPRPETEILVEETLKRIKNKKNPIGLEIGIGSGAISISLLKNKPDLRMIATDISDKAIQVAIENAKIHNVLNRLKIIKTDKIRGINEKFDFIVSNPPYIPLKEYENLMPEVKKEPKEALIAKDEGLEFYKEIIKKGKDLLKEDGFFAFEVGYNQAEKVENILQSYGFKAEKIKDLQQIDRVVIGEKQ</sequence>
<dbReference type="EMBL" id="REFO01000011">
    <property type="protein sequence ID" value="RMA97043.1"/>
    <property type="molecule type" value="Genomic_DNA"/>
</dbReference>
<proteinExistence type="inferred from homology"/>
<evidence type="ECO:0000313" key="8">
    <source>
        <dbReference type="EMBL" id="RMA97043.1"/>
    </source>
</evidence>
<evidence type="ECO:0000256" key="2">
    <source>
        <dbReference type="ARBA" id="ARBA00022679"/>
    </source>
</evidence>
<dbReference type="PROSITE" id="PS00092">
    <property type="entry name" value="N6_MTASE"/>
    <property type="match status" value="1"/>
</dbReference>
<evidence type="ECO:0000256" key="1">
    <source>
        <dbReference type="ARBA" id="ARBA00022603"/>
    </source>
</evidence>
<dbReference type="InterPro" id="IPR050320">
    <property type="entry name" value="N5-glutamine_MTase"/>
</dbReference>
<keyword evidence="1 5" id="KW-0489">Methyltransferase</keyword>
<comment type="similarity">
    <text evidence="5">Belongs to the protein N5-glutamine methyltransferase family. PrmC subfamily.</text>
</comment>
<dbReference type="Pfam" id="PF17827">
    <property type="entry name" value="PrmC_N"/>
    <property type="match status" value="1"/>
</dbReference>
<dbReference type="CDD" id="cd02440">
    <property type="entry name" value="AdoMet_MTases"/>
    <property type="match status" value="1"/>
</dbReference>